<keyword evidence="1" id="KW-0732">Signal</keyword>
<organism evidence="2 3">
    <name type="scientific">Solirubrobacter pauli</name>
    <dbReference type="NCBI Taxonomy" id="166793"/>
    <lineage>
        <taxon>Bacteria</taxon>
        <taxon>Bacillati</taxon>
        <taxon>Actinomycetota</taxon>
        <taxon>Thermoleophilia</taxon>
        <taxon>Solirubrobacterales</taxon>
        <taxon>Solirubrobacteraceae</taxon>
        <taxon>Solirubrobacter</taxon>
    </lineage>
</organism>
<dbReference type="EMBL" id="RBIL01000002">
    <property type="protein sequence ID" value="RKQ86914.1"/>
    <property type="molecule type" value="Genomic_DNA"/>
</dbReference>
<dbReference type="Proteomes" id="UP000278962">
    <property type="component" value="Unassembled WGS sequence"/>
</dbReference>
<sequence>MRRLIILAVFLCWPAPASAQTAATPVILGDRAFTAAELGRFPAGVVHREWIAREAAARGIVVPEAMLAAAMTEAARQEAEHAGYVDARSPEELRAALTTGIQQELLTDALIAGAGPDPRAFERVYATLNHRLRAMTRCTKQLAKDIVCANQPTPKYACSTFGAHEICRGPGQWELVIDVYTELVDPALLLTTEPDPNPLFDRVLRYMRKHAPAARRCFYETDDWRLEIICDRRSEAAAFAYAATRVHQKAKQTWTIPATSGAL</sequence>
<evidence type="ECO:0000256" key="1">
    <source>
        <dbReference type="SAM" id="SignalP"/>
    </source>
</evidence>
<evidence type="ECO:0000313" key="2">
    <source>
        <dbReference type="EMBL" id="RKQ86914.1"/>
    </source>
</evidence>
<proteinExistence type="predicted"/>
<comment type="caution">
    <text evidence="2">The sequence shown here is derived from an EMBL/GenBank/DDBJ whole genome shotgun (WGS) entry which is preliminary data.</text>
</comment>
<gene>
    <name evidence="2" type="ORF">C8N24_4931</name>
</gene>
<accession>A0A660L122</accession>
<protein>
    <submittedName>
        <fullName evidence="2">Uncharacterized protein</fullName>
    </submittedName>
</protein>
<feature type="chain" id="PRO_5024894233" evidence="1">
    <location>
        <begin position="20"/>
        <end position="263"/>
    </location>
</feature>
<keyword evidence="3" id="KW-1185">Reference proteome</keyword>
<dbReference type="AlphaFoldDB" id="A0A660L122"/>
<feature type="signal peptide" evidence="1">
    <location>
        <begin position="1"/>
        <end position="19"/>
    </location>
</feature>
<evidence type="ECO:0000313" key="3">
    <source>
        <dbReference type="Proteomes" id="UP000278962"/>
    </source>
</evidence>
<name>A0A660L122_9ACTN</name>
<reference evidence="2 3" key="1">
    <citation type="submission" date="2018-10" db="EMBL/GenBank/DDBJ databases">
        <title>Genomic Encyclopedia of Archaeal and Bacterial Type Strains, Phase II (KMG-II): from individual species to whole genera.</title>
        <authorList>
            <person name="Goeker M."/>
        </authorList>
    </citation>
    <scope>NUCLEOTIDE SEQUENCE [LARGE SCALE GENOMIC DNA]</scope>
    <source>
        <strain evidence="2 3">DSM 14954</strain>
    </source>
</reference>
<dbReference type="RefSeq" id="WP_121255059.1">
    <property type="nucleotide sequence ID" value="NZ_RBIL01000002.1"/>
</dbReference>